<dbReference type="PIRSF" id="PIRSF021292">
    <property type="entry name" value="Competence_ComGD"/>
    <property type="match status" value="1"/>
</dbReference>
<dbReference type="Proteomes" id="UP000700212">
    <property type="component" value="Unassembled WGS sequence"/>
</dbReference>
<dbReference type="NCBIfam" id="NF040982">
    <property type="entry name" value="ComGD"/>
    <property type="match status" value="1"/>
</dbReference>
<comment type="caution">
    <text evidence="4">The sequence shown here is derived from an EMBL/GenBank/DDBJ whole genome shotgun (WGS) entry which is preliminary data.</text>
</comment>
<proteinExistence type="predicted"/>
<dbReference type="InterPro" id="IPR016785">
    <property type="entry name" value="ComGD"/>
</dbReference>
<keyword evidence="3" id="KW-0472">Membrane</keyword>
<dbReference type="Pfam" id="PF07963">
    <property type="entry name" value="N_methyl"/>
    <property type="match status" value="1"/>
</dbReference>
<dbReference type="RefSeq" id="WP_161952290.1">
    <property type="nucleotide sequence ID" value="NZ_QAFW01000016.1"/>
</dbReference>
<dbReference type="GO" id="GO:0009986">
    <property type="term" value="C:cell surface"/>
    <property type="evidence" value="ECO:0007669"/>
    <property type="project" value="UniProtKB-SubCell"/>
</dbReference>
<dbReference type="SUPFAM" id="SSF54523">
    <property type="entry name" value="Pili subunits"/>
    <property type="match status" value="1"/>
</dbReference>
<evidence type="ECO:0000313" key="5">
    <source>
        <dbReference type="Proteomes" id="UP000700212"/>
    </source>
</evidence>
<keyword evidence="3" id="KW-1133">Transmembrane helix</keyword>
<dbReference type="InterPro" id="IPR012902">
    <property type="entry name" value="N_methyl_site"/>
</dbReference>
<name>A0A921T5H9_9BACL</name>
<evidence type="ECO:0000256" key="2">
    <source>
        <dbReference type="ARBA" id="ARBA00023287"/>
    </source>
</evidence>
<reference evidence="4" key="1">
    <citation type="journal article" date="2021" name="PeerJ">
        <title>Extensive microbial diversity within the chicken gut microbiome revealed by metagenomics and culture.</title>
        <authorList>
            <person name="Gilroy R."/>
            <person name="Ravi A."/>
            <person name="Getino M."/>
            <person name="Pursley I."/>
            <person name="Horton D.L."/>
            <person name="Alikhan N.F."/>
            <person name="Baker D."/>
            <person name="Gharbi K."/>
            <person name="Hall N."/>
            <person name="Watson M."/>
            <person name="Adriaenssens E.M."/>
            <person name="Foster-Nyarko E."/>
            <person name="Jarju S."/>
            <person name="Secka A."/>
            <person name="Antonio M."/>
            <person name="Oren A."/>
            <person name="Chaudhuri R.R."/>
            <person name="La Ragione R."/>
            <person name="Hildebrand F."/>
            <person name="Pallen M.J."/>
        </authorList>
    </citation>
    <scope>NUCLEOTIDE SEQUENCE</scope>
    <source>
        <strain evidence="4">CHK160-4876</strain>
    </source>
</reference>
<dbReference type="AlphaFoldDB" id="A0A921T5H9"/>
<organism evidence="4 5">
    <name type="scientific">Metalysinibacillus jejuensis</name>
    <dbReference type="NCBI Taxonomy" id="914327"/>
    <lineage>
        <taxon>Bacteria</taxon>
        <taxon>Bacillati</taxon>
        <taxon>Bacillota</taxon>
        <taxon>Bacilli</taxon>
        <taxon>Bacillales</taxon>
        <taxon>Caryophanaceae</taxon>
        <taxon>Metalysinibacillus</taxon>
    </lineage>
</organism>
<sequence length="144" mass="16589">MLNERGFTLLEMLLVLLVVAIVTLISSRIILYEMTNYQERDFFEKMHADLYYAQSYAMGNRTRVRVNFNAAGGGYAVTANGKVLKQTAYPKTVSYQMTIHQVSYIEYTNLGSISQIMRHKFNRQGKTDYEIIFYIGKGRQGISM</sequence>
<dbReference type="NCBIfam" id="TIGR02532">
    <property type="entry name" value="IV_pilin_GFxxxE"/>
    <property type="match status" value="1"/>
</dbReference>
<feature type="transmembrane region" description="Helical" evidence="3">
    <location>
        <begin position="12"/>
        <end position="31"/>
    </location>
</feature>
<dbReference type="InterPro" id="IPR045584">
    <property type="entry name" value="Pilin-like"/>
</dbReference>
<gene>
    <name evidence="4" type="ORF">K8V30_05290</name>
</gene>
<evidence type="ECO:0000256" key="3">
    <source>
        <dbReference type="SAM" id="Phobius"/>
    </source>
</evidence>
<dbReference type="OrthoDB" id="1653576at2"/>
<keyword evidence="2" id="KW-0178">Competence</keyword>
<evidence type="ECO:0000256" key="1">
    <source>
        <dbReference type="ARBA" id="ARBA00004241"/>
    </source>
</evidence>
<reference evidence="4" key="2">
    <citation type="submission" date="2021-09" db="EMBL/GenBank/DDBJ databases">
        <authorList>
            <person name="Gilroy R."/>
        </authorList>
    </citation>
    <scope>NUCLEOTIDE SEQUENCE</scope>
    <source>
        <strain evidence="4">CHK160-4876</strain>
    </source>
</reference>
<dbReference type="EMBL" id="DYTV01000065">
    <property type="protein sequence ID" value="HJH11104.1"/>
    <property type="molecule type" value="Genomic_DNA"/>
</dbReference>
<protein>
    <submittedName>
        <fullName evidence="4">Prepilin-type N-terminal cleavage/methylation domain-containing protein</fullName>
    </submittedName>
</protein>
<keyword evidence="3" id="KW-0812">Transmembrane</keyword>
<comment type="subcellular location">
    <subcellularLocation>
        <location evidence="1">Cell surface</location>
    </subcellularLocation>
</comment>
<dbReference type="PROSITE" id="PS00409">
    <property type="entry name" value="PROKAR_NTER_METHYL"/>
    <property type="match status" value="1"/>
</dbReference>
<evidence type="ECO:0000313" key="4">
    <source>
        <dbReference type="EMBL" id="HJH11104.1"/>
    </source>
</evidence>
<accession>A0A921T5H9</accession>
<dbReference type="GO" id="GO:0030420">
    <property type="term" value="P:establishment of competence for transformation"/>
    <property type="evidence" value="ECO:0007669"/>
    <property type="project" value="UniProtKB-KW"/>
</dbReference>